<evidence type="ECO:0000313" key="3">
    <source>
        <dbReference type="Proteomes" id="UP000557717"/>
    </source>
</evidence>
<keyword evidence="3" id="KW-1185">Reference proteome</keyword>
<accession>A0A840UXB7</accession>
<dbReference type="SUPFAM" id="SSF54001">
    <property type="entry name" value="Cysteine proteinases"/>
    <property type="match status" value="1"/>
</dbReference>
<proteinExistence type="predicted"/>
<evidence type="ECO:0000313" key="2">
    <source>
        <dbReference type="EMBL" id="MBB5350422.1"/>
    </source>
</evidence>
<dbReference type="EMBL" id="JACHFD010000002">
    <property type="protein sequence ID" value="MBB5350422.1"/>
    <property type="molecule type" value="Genomic_DNA"/>
</dbReference>
<dbReference type="Gene3D" id="3.90.1720.10">
    <property type="entry name" value="endopeptidase domain like (from Nostoc punctiforme)"/>
    <property type="match status" value="1"/>
</dbReference>
<comment type="caution">
    <text evidence="2">The sequence shown here is derived from an EMBL/GenBank/DDBJ whole genome shotgun (WGS) entry which is preliminary data.</text>
</comment>
<protein>
    <recommendedName>
        <fullName evidence="4">NlpC/P60 domain-containing protein</fullName>
    </recommendedName>
</protein>
<dbReference type="InterPro" id="IPR038765">
    <property type="entry name" value="Papain-like_cys_pep_sf"/>
</dbReference>
<evidence type="ECO:0008006" key="4">
    <source>
        <dbReference type="Google" id="ProtNLM"/>
    </source>
</evidence>
<name>A0A840UXB7_9BACT</name>
<reference evidence="2 3" key="1">
    <citation type="submission" date="2020-08" db="EMBL/GenBank/DDBJ databases">
        <title>Genomic Encyclopedia of Type Strains, Phase IV (KMG-IV): sequencing the most valuable type-strain genomes for metagenomic binning, comparative biology and taxonomic classification.</title>
        <authorList>
            <person name="Goeker M."/>
        </authorList>
    </citation>
    <scope>NUCLEOTIDE SEQUENCE [LARGE SCALE GENOMIC DNA]</scope>
    <source>
        <strain evidence="2 3">YC6886</strain>
    </source>
</reference>
<evidence type="ECO:0000256" key="1">
    <source>
        <dbReference type="SAM" id="MobiDB-lite"/>
    </source>
</evidence>
<sequence>MEKKLNFKNILKNLSKSVKNPTMKALTWSLVVAMAGLSMVSCSRQVKARHEVSYHFQKGKTALLRDGLAYAPPGAPEVVKRALQAGNRLQNKPYKWGGGHAVFDDSGYDCSGSVSYVLREAGLMKGQLPSRGFFSYGKKGAGDWITIYVRDGHVFMTVAGLRLDTGYGGGRTGPRWKPMPRPSSGHVMRHPSGY</sequence>
<dbReference type="AlphaFoldDB" id="A0A840UXB7"/>
<dbReference type="RefSeq" id="WP_184015696.1">
    <property type="nucleotide sequence ID" value="NZ_JACHFD010000002.1"/>
</dbReference>
<feature type="region of interest" description="Disordered" evidence="1">
    <location>
        <begin position="170"/>
        <end position="194"/>
    </location>
</feature>
<gene>
    <name evidence="2" type="ORF">HNR46_000646</name>
</gene>
<organism evidence="2 3">
    <name type="scientific">Haloferula luteola</name>
    <dbReference type="NCBI Taxonomy" id="595692"/>
    <lineage>
        <taxon>Bacteria</taxon>
        <taxon>Pseudomonadati</taxon>
        <taxon>Verrucomicrobiota</taxon>
        <taxon>Verrucomicrobiia</taxon>
        <taxon>Verrucomicrobiales</taxon>
        <taxon>Verrucomicrobiaceae</taxon>
        <taxon>Haloferula</taxon>
    </lineage>
</organism>
<dbReference type="Proteomes" id="UP000557717">
    <property type="component" value="Unassembled WGS sequence"/>
</dbReference>